<reference evidence="5 6" key="1">
    <citation type="submission" date="2017-04" db="EMBL/GenBank/DDBJ databases">
        <authorList>
            <person name="Afonso C.L."/>
            <person name="Miller P.J."/>
            <person name="Scott M.A."/>
            <person name="Spackman E."/>
            <person name="Goraichik I."/>
            <person name="Dimitrov K.M."/>
            <person name="Suarez D.L."/>
            <person name="Swayne D.E."/>
        </authorList>
    </citation>
    <scope>NUCLEOTIDE SEQUENCE [LARGE SCALE GENOMIC DNA]</scope>
    <source>
        <strain evidence="5 6">609q</strain>
    </source>
</reference>
<dbReference type="Pfam" id="PF14501">
    <property type="entry name" value="HATPase_c_5"/>
    <property type="match status" value="1"/>
</dbReference>
<keyword evidence="2" id="KW-1133">Transmembrane helix</keyword>
<dbReference type="PANTHER" id="PTHR40448:SF1">
    <property type="entry name" value="TWO-COMPONENT SENSOR HISTIDINE KINASE"/>
    <property type="match status" value="1"/>
</dbReference>
<reference evidence="6 7" key="3">
    <citation type="submission" date="2017-09" db="EMBL/GenBank/DDBJ databases">
        <title>Tripartite evolution among Lactobacillus johnsonii, Lactobacillus taiwanensis, Lactobacillus reuteri and their rodent host.</title>
        <authorList>
            <person name="Wang T."/>
            <person name="Knowles S."/>
            <person name="Cheng C."/>
        </authorList>
    </citation>
    <scope>NUCLEOTIDE SEQUENCE [LARGE SCALE GENOMIC DNA]</scope>
    <source>
        <strain evidence="5 6">609q</strain>
        <strain evidence="4 7">609u</strain>
    </source>
</reference>
<evidence type="ECO:0000313" key="4">
    <source>
        <dbReference type="EMBL" id="OYR87100.1"/>
    </source>
</evidence>
<keyword evidence="2" id="KW-0812">Transmembrane</keyword>
<evidence type="ECO:0000313" key="6">
    <source>
        <dbReference type="Proteomes" id="UP000215828"/>
    </source>
</evidence>
<evidence type="ECO:0000313" key="7">
    <source>
        <dbReference type="Proteomes" id="UP000216316"/>
    </source>
</evidence>
<feature type="coiled-coil region" evidence="1">
    <location>
        <begin position="202"/>
        <end position="276"/>
    </location>
</feature>
<dbReference type="Proteomes" id="UP000215828">
    <property type="component" value="Unassembled WGS sequence"/>
</dbReference>
<keyword evidence="2" id="KW-0472">Membrane</keyword>
<dbReference type="EMBL" id="NGNX01000015">
    <property type="protein sequence ID" value="OYR91840.1"/>
    <property type="molecule type" value="Genomic_DNA"/>
</dbReference>
<keyword evidence="1" id="KW-0175">Coiled coil</keyword>
<organism evidence="5 6">
    <name type="scientific">Lactobacillus taiwanensis</name>
    <dbReference type="NCBI Taxonomy" id="508451"/>
    <lineage>
        <taxon>Bacteria</taxon>
        <taxon>Bacillati</taxon>
        <taxon>Bacillota</taxon>
        <taxon>Bacilli</taxon>
        <taxon>Lactobacillales</taxon>
        <taxon>Lactobacillaceae</taxon>
        <taxon>Lactobacillus</taxon>
    </lineage>
</organism>
<dbReference type="GO" id="GO:0042802">
    <property type="term" value="F:identical protein binding"/>
    <property type="evidence" value="ECO:0007669"/>
    <property type="project" value="TreeGrafter"/>
</dbReference>
<dbReference type="AlphaFoldDB" id="A0A256LEV9"/>
<feature type="transmembrane region" description="Helical" evidence="2">
    <location>
        <begin position="181"/>
        <end position="203"/>
    </location>
</feature>
<feature type="transmembrane region" description="Helical" evidence="2">
    <location>
        <begin position="115"/>
        <end position="135"/>
    </location>
</feature>
<proteinExistence type="predicted"/>
<feature type="transmembrane region" description="Helical" evidence="2">
    <location>
        <begin position="79"/>
        <end position="103"/>
    </location>
</feature>
<dbReference type="EMBL" id="NGNV01000055">
    <property type="protein sequence ID" value="OYR87100.1"/>
    <property type="molecule type" value="Genomic_DNA"/>
</dbReference>
<sequence length="441" mass="51793">MNLKFWTYLLIYLFSSILNLVFFFKVLRLPLRKRHFLVLIFLILINILASGFNYLAIVFSELITIVFLWLIFKKKISSYSILGAILFVFNVEVVGDICRAILLDVTVKVIKDIKLIMLANIVLMIVPLAIIVFIMQRFNNRLNKEFVGSNGRILSWLIFYIYVVNIAIAIIYTTTNNIPPVYFFFGSVLLFQTLFAIGIYYLMQKNQKVALKKSKNEELEREQKKLEDYAHYLEKNEDELRAFRHDYLNMFNSLKISAEEGDMKELITQLDEYTKTNLNADAFKKYKDVNHVHVKSLKSIIISKLTEMYDLKIPYNFECSEIMTDIPSGINEMDLIRIIGITCDNAIEESKELINDKKEAQIEIMIYSIDGEFEYEIRNRKRHVSISTKKIQQKGYSTKKEHSGLGLTIIRRITENYENMSITYDIDNDYFDFYLVIDKEV</sequence>
<keyword evidence="7" id="KW-1185">Reference proteome</keyword>
<feature type="transmembrane region" description="Helical" evidence="2">
    <location>
        <begin position="6"/>
        <end position="27"/>
    </location>
</feature>
<dbReference type="InterPro" id="IPR036890">
    <property type="entry name" value="HATPase_C_sf"/>
</dbReference>
<evidence type="ECO:0000256" key="1">
    <source>
        <dbReference type="SAM" id="Coils"/>
    </source>
</evidence>
<feature type="transmembrane region" description="Helical" evidence="2">
    <location>
        <begin position="156"/>
        <end position="175"/>
    </location>
</feature>
<dbReference type="Proteomes" id="UP000216316">
    <property type="component" value="Unassembled WGS sequence"/>
</dbReference>
<gene>
    <name evidence="4" type="ORF">CBF53_08875</name>
    <name evidence="5" type="ORF">CBF70_05585</name>
</gene>
<dbReference type="PANTHER" id="PTHR40448">
    <property type="entry name" value="TWO-COMPONENT SENSOR HISTIDINE KINASE"/>
    <property type="match status" value="1"/>
</dbReference>
<accession>A0A256LEV9</accession>
<evidence type="ECO:0000313" key="5">
    <source>
        <dbReference type="EMBL" id="OYR91840.1"/>
    </source>
</evidence>
<protein>
    <recommendedName>
        <fullName evidence="3">Sensor histidine kinase NatK-like C-terminal domain-containing protein</fullName>
    </recommendedName>
</protein>
<feature type="transmembrane region" description="Helical" evidence="2">
    <location>
        <begin position="34"/>
        <end position="49"/>
    </location>
</feature>
<dbReference type="InterPro" id="IPR032834">
    <property type="entry name" value="NatK-like_C"/>
</dbReference>
<reference evidence="4" key="2">
    <citation type="submission" date="2017-05" db="EMBL/GenBank/DDBJ databases">
        <authorList>
            <person name="Lin X.B."/>
            <person name="Stothard P."/>
            <person name="Tasseva G."/>
            <person name="Walter J."/>
        </authorList>
    </citation>
    <scope>NUCLEOTIDE SEQUENCE</scope>
    <source>
        <strain evidence="4">609u</strain>
    </source>
</reference>
<feature type="domain" description="Sensor histidine kinase NatK-like C-terminal" evidence="3">
    <location>
        <begin position="331"/>
        <end position="437"/>
    </location>
</feature>
<evidence type="ECO:0000259" key="3">
    <source>
        <dbReference type="Pfam" id="PF14501"/>
    </source>
</evidence>
<comment type="caution">
    <text evidence="5">The sequence shown here is derived from an EMBL/GenBank/DDBJ whole genome shotgun (WGS) entry which is preliminary data.</text>
</comment>
<dbReference type="SUPFAM" id="SSF55874">
    <property type="entry name" value="ATPase domain of HSP90 chaperone/DNA topoisomerase II/histidine kinase"/>
    <property type="match status" value="1"/>
</dbReference>
<name>A0A256LEV9_9LACO</name>
<dbReference type="Gene3D" id="3.30.565.10">
    <property type="entry name" value="Histidine kinase-like ATPase, C-terminal domain"/>
    <property type="match status" value="1"/>
</dbReference>
<evidence type="ECO:0000256" key="2">
    <source>
        <dbReference type="SAM" id="Phobius"/>
    </source>
</evidence>